<dbReference type="NCBIfam" id="TIGR04085">
    <property type="entry name" value="rSAM_more_4Fe4S"/>
    <property type="match status" value="1"/>
</dbReference>
<organism evidence="2">
    <name type="scientific">marine metagenome</name>
    <dbReference type="NCBI Taxonomy" id="408172"/>
    <lineage>
        <taxon>unclassified sequences</taxon>
        <taxon>metagenomes</taxon>
        <taxon>ecological metagenomes</taxon>
    </lineage>
</organism>
<proteinExistence type="predicted"/>
<dbReference type="InterPro" id="IPR058240">
    <property type="entry name" value="rSAM_sf"/>
</dbReference>
<name>A0A382DW89_9ZZZZ</name>
<dbReference type="SUPFAM" id="SSF102114">
    <property type="entry name" value="Radical SAM enzymes"/>
    <property type="match status" value="1"/>
</dbReference>
<evidence type="ECO:0008006" key="3">
    <source>
        <dbReference type="Google" id="ProtNLM"/>
    </source>
</evidence>
<dbReference type="PANTHER" id="PTHR43273">
    <property type="entry name" value="ANAEROBIC SULFATASE-MATURATING ENZYME HOMOLOG ASLB-RELATED"/>
    <property type="match status" value="1"/>
</dbReference>
<dbReference type="Gene3D" id="3.20.20.70">
    <property type="entry name" value="Aldolase class I"/>
    <property type="match status" value="1"/>
</dbReference>
<sequence>MTPDKFDNAFPEFKQLVKKSNTKKYSINPNENYHVSFFGGEPLLNMELIRHATKRFKADPCCEHVGIISNLSLLTEELTDEIKELGLGVSWSFDGLTSNESRPLVKNMEENKGFDNVLDMYNSKLPLLKKALGQNRFCKVMIFPGNIENMTENLKFLVEMGMYQPDFMCVRDDIWSKEDIHVFRVECRRMADQWIKYFDQGTIILIGMFHLAIRDILLGMTKSKRPWGCFAGTHGAIMSTEGEFYPCARFASKKLLPMSGEDYDFEYWQDKLDPRNYNKCKSCKLYKICNAGCSYSQIRNNNEPVDSVCELNHIFYDETLRVAEECKTMPAYREYIKNVFTGKWDEKMMPQNANINDIKESIKVAAYG</sequence>
<dbReference type="PANTHER" id="PTHR43273:SF3">
    <property type="entry name" value="ANAEROBIC SULFATASE-MATURATING ENZYME HOMOLOG ASLB-RELATED"/>
    <property type="match status" value="1"/>
</dbReference>
<evidence type="ECO:0000256" key="1">
    <source>
        <dbReference type="ARBA" id="ARBA00001966"/>
    </source>
</evidence>
<accession>A0A382DW89</accession>
<protein>
    <recommendedName>
        <fullName evidence="3">4Fe4S-binding SPASM domain-containing protein</fullName>
    </recommendedName>
</protein>
<dbReference type="InterPro" id="IPR023885">
    <property type="entry name" value="4Fe4S-binding_SPASM_dom"/>
</dbReference>
<dbReference type="AlphaFoldDB" id="A0A382DW89"/>
<evidence type="ECO:0000313" key="2">
    <source>
        <dbReference type="EMBL" id="SVB42399.1"/>
    </source>
</evidence>
<reference evidence="2" key="1">
    <citation type="submission" date="2018-05" db="EMBL/GenBank/DDBJ databases">
        <authorList>
            <person name="Lanie J.A."/>
            <person name="Ng W.-L."/>
            <person name="Kazmierczak K.M."/>
            <person name="Andrzejewski T.M."/>
            <person name="Davidsen T.M."/>
            <person name="Wayne K.J."/>
            <person name="Tettelin H."/>
            <person name="Glass J.I."/>
            <person name="Rusch D."/>
            <person name="Podicherti R."/>
            <person name="Tsui H.-C.T."/>
            <person name="Winkler M.E."/>
        </authorList>
    </citation>
    <scope>NUCLEOTIDE SEQUENCE</scope>
</reference>
<dbReference type="EMBL" id="UINC01041305">
    <property type="protein sequence ID" value="SVB42399.1"/>
    <property type="molecule type" value="Genomic_DNA"/>
</dbReference>
<comment type="cofactor">
    <cofactor evidence="1">
        <name>[4Fe-4S] cluster</name>
        <dbReference type="ChEBI" id="CHEBI:49883"/>
    </cofactor>
</comment>
<dbReference type="GO" id="GO:0016491">
    <property type="term" value="F:oxidoreductase activity"/>
    <property type="evidence" value="ECO:0007669"/>
    <property type="project" value="InterPro"/>
</dbReference>
<gene>
    <name evidence="2" type="ORF">METZ01_LOCUS195253</name>
</gene>
<dbReference type="CDD" id="cd01335">
    <property type="entry name" value="Radical_SAM"/>
    <property type="match status" value="1"/>
</dbReference>
<dbReference type="InterPro" id="IPR023867">
    <property type="entry name" value="Sulphatase_maturase_rSAM"/>
</dbReference>
<dbReference type="InterPro" id="IPR013785">
    <property type="entry name" value="Aldolase_TIM"/>
</dbReference>